<dbReference type="STRING" id="1801743.A2824_01655"/>
<name>A0A1F6VHW4_9BACT</name>
<dbReference type="GO" id="GO:0005829">
    <property type="term" value="C:cytosol"/>
    <property type="evidence" value="ECO:0007669"/>
    <property type="project" value="TreeGrafter"/>
</dbReference>
<dbReference type="PANTHER" id="PTHR42695">
    <property type="entry name" value="GLUTAMINE AMIDOTRANSFERASE YLR126C-RELATED"/>
    <property type="match status" value="1"/>
</dbReference>
<comment type="caution">
    <text evidence="2">The sequence shown here is derived from an EMBL/GenBank/DDBJ whole genome shotgun (WGS) entry which is preliminary data.</text>
</comment>
<dbReference type="AlphaFoldDB" id="A0A1F6VHW4"/>
<sequence>MKMRKKILLLQFRKKQKPLKQETEIFKKKMPGVKVMPFNTAKNHRRLANFPLENFNAIIMGGSGDFNLSDFKNKKKDPFWLMIKNTISFLKRVQKRKIPVLGICFGHQILGYLLGSKVIHDAKQIEVGSFKLSLTKSGRKDPIFAGLPRSFTIQEGHKNSLEPLPKGARLLASTKNCPISAFRYGKNIYGLQFHPELNKKDMLVRLMNYPKYLDLINVRKNKSLENFLKSSPETILILRNFLKLIGN</sequence>
<gene>
    <name evidence="2" type="ORF">A2824_01655</name>
</gene>
<reference evidence="2 3" key="1">
    <citation type="journal article" date="2016" name="Nat. Commun.">
        <title>Thousands of microbial genomes shed light on interconnected biogeochemical processes in an aquifer system.</title>
        <authorList>
            <person name="Anantharaman K."/>
            <person name="Brown C.T."/>
            <person name="Hug L.A."/>
            <person name="Sharon I."/>
            <person name="Castelle C.J."/>
            <person name="Probst A.J."/>
            <person name="Thomas B.C."/>
            <person name="Singh A."/>
            <person name="Wilkins M.J."/>
            <person name="Karaoz U."/>
            <person name="Brodie E.L."/>
            <person name="Williams K.H."/>
            <person name="Hubbard S.S."/>
            <person name="Banfield J.F."/>
        </authorList>
    </citation>
    <scope>NUCLEOTIDE SEQUENCE [LARGE SCALE GENOMIC DNA]</scope>
</reference>
<dbReference type="CDD" id="cd01741">
    <property type="entry name" value="GATase1_1"/>
    <property type="match status" value="1"/>
</dbReference>
<dbReference type="InterPro" id="IPR029062">
    <property type="entry name" value="Class_I_gatase-like"/>
</dbReference>
<protein>
    <recommendedName>
        <fullName evidence="1">Glutamine amidotransferase domain-containing protein</fullName>
    </recommendedName>
</protein>
<dbReference type="EMBL" id="MFTT01000030">
    <property type="protein sequence ID" value="OGI69230.1"/>
    <property type="molecule type" value="Genomic_DNA"/>
</dbReference>
<dbReference type="Proteomes" id="UP000178059">
    <property type="component" value="Unassembled WGS sequence"/>
</dbReference>
<evidence type="ECO:0000259" key="1">
    <source>
        <dbReference type="Pfam" id="PF00117"/>
    </source>
</evidence>
<dbReference type="PROSITE" id="PS51273">
    <property type="entry name" value="GATASE_TYPE_1"/>
    <property type="match status" value="1"/>
</dbReference>
<accession>A0A1F6VHW4</accession>
<dbReference type="PANTHER" id="PTHR42695:SF5">
    <property type="entry name" value="GLUTAMINE AMIDOTRANSFERASE YLR126C-RELATED"/>
    <property type="match status" value="1"/>
</dbReference>
<dbReference type="InterPro" id="IPR044992">
    <property type="entry name" value="ChyE-like"/>
</dbReference>
<organism evidence="2 3">
    <name type="scientific">Candidatus Nomurabacteria bacterium RIFCSPHIGHO2_01_FULL_42_16</name>
    <dbReference type="NCBI Taxonomy" id="1801743"/>
    <lineage>
        <taxon>Bacteria</taxon>
        <taxon>Candidatus Nomuraibacteriota</taxon>
    </lineage>
</organism>
<evidence type="ECO:0000313" key="2">
    <source>
        <dbReference type="EMBL" id="OGI69230.1"/>
    </source>
</evidence>
<dbReference type="InterPro" id="IPR017926">
    <property type="entry name" value="GATASE"/>
</dbReference>
<feature type="domain" description="Glutamine amidotransferase" evidence="1">
    <location>
        <begin position="33"/>
        <end position="200"/>
    </location>
</feature>
<dbReference type="Pfam" id="PF00117">
    <property type="entry name" value="GATase"/>
    <property type="match status" value="1"/>
</dbReference>
<dbReference type="Gene3D" id="3.40.50.880">
    <property type="match status" value="1"/>
</dbReference>
<dbReference type="SUPFAM" id="SSF52317">
    <property type="entry name" value="Class I glutamine amidotransferase-like"/>
    <property type="match status" value="1"/>
</dbReference>
<evidence type="ECO:0000313" key="3">
    <source>
        <dbReference type="Proteomes" id="UP000178059"/>
    </source>
</evidence>
<proteinExistence type="predicted"/>